<dbReference type="EMBL" id="CAJPWZ010002222">
    <property type="protein sequence ID" value="CAG2234035.1"/>
    <property type="molecule type" value="Genomic_DNA"/>
</dbReference>
<proteinExistence type="predicted"/>
<sequence length="221" mass="24697">MHLVLKDTEVVKLLIDVDLNVNDRTHDFYTPLGLACFHGHYDIVKYFLSENGKTLDNSVDITIKIQKGWSVLHAACVNGNIEIVKELIDVGCNLNETNDDRVTPLYLASCLNGHTEVVKLLIDVGLKVNDTTDKGYTPLYLACQNGHYDIVKYLLDLNGGILNSLVDTTIKDSHGHLAFYTAKTNKHTDVVRLLTDAGMNEAEQRSTIHAIHAIKDYCFIQ</sequence>
<dbReference type="Pfam" id="PF12796">
    <property type="entry name" value="Ank_2"/>
    <property type="match status" value="1"/>
</dbReference>
<dbReference type="OrthoDB" id="194358at2759"/>
<gene>
    <name evidence="4" type="ORF">MEDL_46637</name>
</gene>
<dbReference type="PANTHER" id="PTHR24171:SF9">
    <property type="entry name" value="ANKYRIN REPEAT DOMAIN-CONTAINING PROTEIN 39"/>
    <property type="match status" value="1"/>
</dbReference>
<dbReference type="Pfam" id="PF13637">
    <property type="entry name" value="Ank_4"/>
    <property type="match status" value="1"/>
</dbReference>
<dbReference type="InterPro" id="IPR002110">
    <property type="entry name" value="Ankyrin_rpt"/>
</dbReference>
<evidence type="ECO:0000256" key="3">
    <source>
        <dbReference type="PROSITE-ProRule" id="PRU00023"/>
    </source>
</evidence>
<feature type="repeat" description="ANK" evidence="3">
    <location>
        <begin position="100"/>
        <end position="133"/>
    </location>
</feature>
<feature type="repeat" description="ANK" evidence="3">
    <location>
        <begin position="134"/>
        <end position="156"/>
    </location>
</feature>
<name>A0A8S3TQZ3_MYTED</name>
<dbReference type="Gene3D" id="1.25.40.20">
    <property type="entry name" value="Ankyrin repeat-containing domain"/>
    <property type="match status" value="2"/>
</dbReference>
<dbReference type="PROSITE" id="PS50297">
    <property type="entry name" value="ANK_REP_REGION"/>
    <property type="match status" value="2"/>
</dbReference>
<evidence type="ECO:0000313" key="4">
    <source>
        <dbReference type="EMBL" id="CAG2234035.1"/>
    </source>
</evidence>
<dbReference type="Proteomes" id="UP000683360">
    <property type="component" value="Unassembled WGS sequence"/>
</dbReference>
<dbReference type="AlphaFoldDB" id="A0A8S3TQZ3"/>
<dbReference type="PROSITE" id="PS50088">
    <property type="entry name" value="ANK_REPEAT"/>
    <property type="match status" value="3"/>
</dbReference>
<keyword evidence="1" id="KW-0677">Repeat</keyword>
<dbReference type="InterPro" id="IPR036770">
    <property type="entry name" value="Ankyrin_rpt-contain_sf"/>
</dbReference>
<reference evidence="4" key="1">
    <citation type="submission" date="2021-03" db="EMBL/GenBank/DDBJ databases">
        <authorList>
            <person name="Bekaert M."/>
        </authorList>
    </citation>
    <scope>NUCLEOTIDE SEQUENCE</scope>
</reference>
<protein>
    <submittedName>
        <fullName evidence="4">Uncharacterized protein</fullName>
    </submittedName>
</protein>
<evidence type="ECO:0000256" key="2">
    <source>
        <dbReference type="ARBA" id="ARBA00023043"/>
    </source>
</evidence>
<evidence type="ECO:0000313" key="5">
    <source>
        <dbReference type="Proteomes" id="UP000683360"/>
    </source>
</evidence>
<keyword evidence="5" id="KW-1185">Reference proteome</keyword>
<keyword evidence="2 3" id="KW-0040">ANK repeat</keyword>
<organism evidence="4 5">
    <name type="scientific">Mytilus edulis</name>
    <name type="common">Blue mussel</name>
    <dbReference type="NCBI Taxonomy" id="6550"/>
    <lineage>
        <taxon>Eukaryota</taxon>
        <taxon>Metazoa</taxon>
        <taxon>Spiralia</taxon>
        <taxon>Lophotrochozoa</taxon>
        <taxon>Mollusca</taxon>
        <taxon>Bivalvia</taxon>
        <taxon>Autobranchia</taxon>
        <taxon>Pteriomorphia</taxon>
        <taxon>Mytilida</taxon>
        <taxon>Mytiloidea</taxon>
        <taxon>Mytilidae</taxon>
        <taxon>Mytilinae</taxon>
        <taxon>Mytilus</taxon>
    </lineage>
</organism>
<dbReference type="SMART" id="SM00248">
    <property type="entry name" value="ANK"/>
    <property type="match status" value="5"/>
</dbReference>
<accession>A0A8S3TQZ3</accession>
<evidence type="ECO:0000256" key="1">
    <source>
        <dbReference type="ARBA" id="ARBA00022737"/>
    </source>
</evidence>
<dbReference type="SUPFAM" id="SSF48403">
    <property type="entry name" value="Ankyrin repeat"/>
    <property type="match status" value="1"/>
</dbReference>
<dbReference type="PANTHER" id="PTHR24171">
    <property type="entry name" value="ANKYRIN REPEAT DOMAIN-CONTAINING PROTEIN 39-RELATED"/>
    <property type="match status" value="1"/>
</dbReference>
<feature type="repeat" description="ANK" evidence="3">
    <location>
        <begin position="67"/>
        <end position="99"/>
    </location>
</feature>
<comment type="caution">
    <text evidence="4">The sequence shown here is derived from an EMBL/GenBank/DDBJ whole genome shotgun (WGS) entry which is preliminary data.</text>
</comment>